<organism evidence="1 2">
    <name type="scientific">Orchesella dallaii</name>
    <dbReference type="NCBI Taxonomy" id="48710"/>
    <lineage>
        <taxon>Eukaryota</taxon>
        <taxon>Metazoa</taxon>
        <taxon>Ecdysozoa</taxon>
        <taxon>Arthropoda</taxon>
        <taxon>Hexapoda</taxon>
        <taxon>Collembola</taxon>
        <taxon>Entomobryomorpha</taxon>
        <taxon>Entomobryoidea</taxon>
        <taxon>Orchesellidae</taxon>
        <taxon>Orchesellinae</taxon>
        <taxon>Orchesella</taxon>
    </lineage>
</organism>
<reference evidence="1 2" key="1">
    <citation type="submission" date="2024-08" db="EMBL/GenBank/DDBJ databases">
        <authorList>
            <person name="Cucini C."/>
            <person name="Frati F."/>
        </authorList>
    </citation>
    <scope>NUCLEOTIDE SEQUENCE [LARGE SCALE GENOMIC DNA]</scope>
</reference>
<evidence type="ECO:0000313" key="2">
    <source>
        <dbReference type="Proteomes" id="UP001642540"/>
    </source>
</evidence>
<keyword evidence="2" id="KW-1185">Reference proteome</keyword>
<gene>
    <name evidence="1" type="ORF">ODALV1_LOCUS20818</name>
</gene>
<accession>A0ABP1RAY9</accession>
<sequence>MSSKPRLSEELVSLFKSYRNGNSSLSLTGFHHLVLLIHWCMIRFPNDISLLRVESEMPLLLNNLEEMITTLENGNRLVLLNYRTLFGYPLQLKVVEKVKDKQVFVQQEGGGRNLFKSLLINIATCVKNPKGKTADKVYCSRTIEMLASFVKQKMIKIPIFYGLEPEDDGIFDYAEETCPSL</sequence>
<dbReference type="EMBL" id="CAXLJM020000068">
    <property type="protein sequence ID" value="CAL8124946.1"/>
    <property type="molecule type" value="Genomic_DNA"/>
</dbReference>
<protein>
    <submittedName>
        <fullName evidence="1">Uncharacterized protein</fullName>
    </submittedName>
</protein>
<evidence type="ECO:0000313" key="1">
    <source>
        <dbReference type="EMBL" id="CAL8124946.1"/>
    </source>
</evidence>
<proteinExistence type="predicted"/>
<comment type="caution">
    <text evidence="1">The sequence shown here is derived from an EMBL/GenBank/DDBJ whole genome shotgun (WGS) entry which is preliminary data.</text>
</comment>
<dbReference type="Proteomes" id="UP001642540">
    <property type="component" value="Unassembled WGS sequence"/>
</dbReference>
<name>A0ABP1RAY9_9HEXA</name>